<dbReference type="AlphaFoldDB" id="A0A8S1NLH8"/>
<keyword evidence="2" id="KW-1185">Reference proteome</keyword>
<evidence type="ECO:0000313" key="1">
    <source>
        <dbReference type="EMBL" id="CAD8094147.1"/>
    </source>
</evidence>
<proteinExistence type="predicted"/>
<dbReference type="Proteomes" id="UP000692954">
    <property type="component" value="Unassembled WGS sequence"/>
</dbReference>
<name>A0A8S1NLH8_9CILI</name>
<evidence type="ECO:0000313" key="2">
    <source>
        <dbReference type="Proteomes" id="UP000692954"/>
    </source>
</evidence>
<protein>
    <submittedName>
        <fullName evidence="1">Uncharacterized protein</fullName>
    </submittedName>
</protein>
<reference evidence="1" key="1">
    <citation type="submission" date="2021-01" db="EMBL/GenBank/DDBJ databases">
        <authorList>
            <consortium name="Genoscope - CEA"/>
            <person name="William W."/>
        </authorList>
    </citation>
    <scope>NUCLEOTIDE SEQUENCE</scope>
</reference>
<dbReference type="EMBL" id="CAJJDN010000062">
    <property type="protein sequence ID" value="CAD8094147.1"/>
    <property type="molecule type" value="Genomic_DNA"/>
</dbReference>
<comment type="caution">
    <text evidence="1">The sequence shown here is derived from an EMBL/GenBank/DDBJ whole genome shotgun (WGS) entry which is preliminary data.</text>
</comment>
<gene>
    <name evidence="1" type="ORF">PSON_ATCC_30995.1.T0620037</name>
</gene>
<sequence length="158" mass="19528">MRYFYIRQYPFSQFQNREIKSIDDKMFKRKMLMSKLLLWHQMKQPINYLQDIQRRYLNKLIFNKFLGKKGLIKSPFGDDDIIKIYYCSQDIVASKKVKLQREVFQIDKETDQLFLIIAGQLHIYKNSNEILNYNRYLYKIRKSNWYGDREQKNIFRIQ</sequence>
<accession>A0A8S1NLH8</accession>
<organism evidence="1 2">
    <name type="scientific">Paramecium sonneborni</name>
    <dbReference type="NCBI Taxonomy" id="65129"/>
    <lineage>
        <taxon>Eukaryota</taxon>
        <taxon>Sar</taxon>
        <taxon>Alveolata</taxon>
        <taxon>Ciliophora</taxon>
        <taxon>Intramacronucleata</taxon>
        <taxon>Oligohymenophorea</taxon>
        <taxon>Peniculida</taxon>
        <taxon>Parameciidae</taxon>
        <taxon>Paramecium</taxon>
    </lineage>
</organism>